<dbReference type="NCBIfam" id="NF038228">
    <property type="entry name" value="IcmH_DotU_IVB"/>
    <property type="match status" value="1"/>
</dbReference>
<gene>
    <name evidence="3" type="ORF">D5R81_01435</name>
</gene>
<protein>
    <submittedName>
        <fullName evidence="3">DotU family type IV/VI secretion system protein</fullName>
    </submittedName>
</protein>
<dbReference type="AlphaFoldDB" id="A0A3A6TSW6"/>
<dbReference type="PANTHER" id="PTHR38033">
    <property type="entry name" value="MEMBRANE PROTEIN-RELATED"/>
    <property type="match status" value="1"/>
</dbReference>
<evidence type="ECO:0000313" key="3">
    <source>
        <dbReference type="EMBL" id="RJY19285.1"/>
    </source>
</evidence>
<feature type="transmembrane region" description="Helical" evidence="1">
    <location>
        <begin position="232"/>
        <end position="252"/>
    </location>
</feature>
<dbReference type="Gene3D" id="1.25.40.590">
    <property type="entry name" value="Type IV / VI secretion system, DotU"/>
    <property type="match status" value="1"/>
</dbReference>
<proteinExistence type="predicted"/>
<sequence>MNTLFTEEETKEVRRAYTKTPETKLSKPEIPAVDIYGFDRLLATLNIYKNPLLNEASELLGILISIPRLKKPKNIEKFRQSLLESLAKFRKQGRLLDFHSSIIEKSCFVICAALDEAILSTDWGKSECWDNSSLLSISFKERNGGEVFFVLLEKAMKQPTILSDFIELQYILMMLGFQSKYRYRDEKILQQIKRNVYEIIYRNTEIESRLVSPITVTTEKVIKPTRLINMKLVTLLVLLSVCAGYGISDYFYNIESQSIIKKIDNINKQSDAIVSGNITASELYYKNKTTNQWEILYGQFSEMQDAKHFIALLDDDGYKAYTRRSGKNIEVVSSSSNNLPMLKSILNELNFKFDVNAVIRRANK</sequence>
<feature type="domain" description="Type IV / VI secretion system DotU" evidence="2">
    <location>
        <begin position="51"/>
        <end position="248"/>
    </location>
</feature>
<accession>A0A3A6TSW6</accession>
<dbReference type="Pfam" id="PF09850">
    <property type="entry name" value="DotU"/>
    <property type="match status" value="1"/>
</dbReference>
<evidence type="ECO:0000256" key="1">
    <source>
        <dbReference type="SAM" id="Phobius"/>
    </source>
</evidence>
<keyword evidence="4" id="KW-1185">Reference proteome</keyword>
<evidence type="ECO:0000313" key="4">
    <source>
        <dbReference type="Proteomes" id="UP000273022"/>
    </source>
</evidence>
<dbReference type="InterPro" id="IPR017732">
    <property type="entry name" value="T4/T6SS_DotU"/>
</dbReference>
<keyword evidence="1" id="KW-0812">Transmembrane</keyword>
<name>A0A3A6TSW6_9GAMM</name>
<evidence type="ECO:0000259" key="2">
    <source>
        <dbReference type="Pfam" id="PF09850"/>
    </source>
</evidence>
<comment type="caution">
    <text evidence="3">The sequence shown here is derived from an EMBL/GenBank/DDBJ whole genome shotgun (WGS) entry which is preliminary data.</text>
</comment>
<dbReference type="PANTHER" id="PTHR38033:SF1">
    <property type="entry name" value="DOTU FAMILY TYPE IV_VI SECRETION SYSTEM PROTEIN"/>
    <property type="match status" value="1"/>
</dbReference>
<keyword evidence="1" id="KW-0472">Membrane</keyword>
<organism evidence="3 4">
    <name type="scientific">Parashewanella spongiae</name>
    <dbReference type="NCBI Taxonomy" id="342950"/>
    <lineage>
        <taxon>Bacteria</taxon>
        <taxon>Pseudomonadati</taxon>
        <taxon>Pseudomonadota</taxon>
        <taxon>Gammaproteobacteria</taxon>
        <taxon>Alteromonadales</taxon>
        <taxon>Shewanellaceae</taxon>
        <taxon>Parashewanella</taxon>
    </lineage>
</organism>
<dbReference type="Proteomes" id="UP000273022">
    <property type="component" value="Unassembled WGS sequence"/>
</dbReference>
<keyword evidence="1" id="KW-1133">Transmembrane helix</keyword>
<dbReference type="EMBL" id="QYYH01000005">
    <property type="protein sequence ID" value="RJY19285.1"/>
    <property type="molecule type" value="Genomic_DNA"/>
</dbReference>
<dbReference type="NCBIfam" id="TIGR03349">
    <property type="entry name" value="IV_VI_DotU"/>
    <property type="match status" value="1"/>
</dbReference>
<reference evidence="3 4" key="1">
    <citation type="submission" date="2018-09" db="EMBL/GenBank/DDBJ databases">
        <title>Phylogeny of the Shewanellaceae, and recommendation for two new genera, Pseudoshewanella and Parashewanella.</title>
        <authorList>
            <person name="Wang G."/>
        </authorList>
    </citation>
    <scope>NUCLEOTIDE SEQUENCE [LARGE SCALE GENOMIC DNA]</scope>
    <source>
        <strain evidence="3 4">KCTC 22492</strain>
    </source>
</reference>
<dbReference type="InterPro" id="IPR038522">
    <property type="entry name" value="T4/T6SS_DotU_sf"/>
</dbReference>
<dbReference type="RefSeq" id="WP_121851880.1">
    <property type="nucleotide sequence ID" value="NZ_CP037952.1"/>
</dbReference>
<dbReference type="OrthoDB" id="345640at2"/>